<gene>
    <name evidence="3" type="ORF">F4827_005123</name>
</gene>
<evidence type="ECO:0000256" key="2">
    <source>
        <dbReference type="SAM" id="MobiDB-lite"/>
    </source>
</evidence>
<feature type="region of interest" description="Disordered" evidence="2">
    <location>
        <begin position="20"/>
        <end position="66"/>
    </location>
</feature>
<evidence type="ECO:0000256" key="1">
    <source>
        <dbReference type="SAM" id="Coils"/>
    </source>
</evidence>
<comment type="caution">
    <text evidence="3">The sequence shown here is derived from an EMBL/GenBank/DDBJ whole genome shotgun (WGS) entry which is preliminary data.</text>
</comment>
<accession>A0A7W9U1C9</accession>
<dbReference type="Proteomes" id="UP000571554">
    <property type="component" value="Unassembled WGS sequence"/>
</dbReference>
<sequence>MKIPESLKKVVNLVIVDESAASAPAAAETESDSSTSAAGTASGHQSSLRTQDAQTGQQPGASSGIDVADLEKRIDTLIQDNPAYAPYRAFAEMSQSIAAAVPDEQQRYRAALLGVKTNLDALLGAVNSHADVLATEQKNFASAFVARAEADIASLREQETRLNEEIGALARQLAEKNAQKDAVSKSINSKTAGLAKAKIDFESVRTTLVQKYDGIVKKLQGYLGESAHG</sequence>
<name>A0A7W9U1C9_9BURK</name>
<keyword evidence="4" id="KW-1185">Reference proteome</keyword>
<dbReference type="EMBL" id="JACHBW010000016">
    <property type="protein sequence ID" value="MBB6105257.1"/>
    <property type="molecule type" value="Genomic_DNA"/>
</dbReference>
<dbReference type="RefSeq" id="WP_183727853.1">
    <property type="nucleotide sequence ID" value="NZ_JACHBW010000016.1"/>
</dbReference>
<protein>
    <submittedName>
        <fullName evidence="3">Chromosome segregation ATPase</fullName>
    </submittedName>
</protein>
<feature type="compositionally biased region" description="Low complexity" evidence="2">
    <location>
        <begin position="20"/>
        <end position="47"/>
    </location>
</feature>
<organism evidence="3 4">
    <name type="scientific">Paraburkholderia bannensis</name>
    <dbReference type="NCBI Taxonomy" id="765414"/>
    <lineage>
        <taxon>Bacteria</taxon>
        <taxon>Pseudomonadati</taxon>
        <taxon>Pseudomonadota</taxon>
        <taxon>Betaproteobacteria</taxon>
        <taxon>Burkholderiales</taxon>
        <taxon>Burkholderiaceae</taxon>
        <taxon>Paraburkholderia</taxon>
    </lineage>
</organism>
<evidence type="ECO:0000313" key="4">
    <source>
        <dbReference type="Proteomes" id="UP000571554"/>
    </source>
</evidence>
<feature type="coiled-coil region" evidence="1">
    <location>
        <begin position="145"/>
        <end position="179"/>
    </location>
</feature>
<reference evidence="3 4" key="1">
    <citation type="submission" date="2020-08" db="EMBL/GenBank/DDBJ databases">
        <title>Above-ground endophytic microbial communities from plants in different locations in the United States.</title>
        <authorList>
            <person name="Frank C."/>
        </authorList>
    </citation>
    <scope>NUCLEOTIDE SEQUENCE [LARGE SCALE GENOMIC DNA]</scope>
    <source>
        <strain evidence="3 4">WP4_2_2</strain>
    </source>
</reference>
<dbReference type="AlphaFoldDB" id="A0A7W9U1C9"/>
<feature type="compositionally biased region" description="Polar residues" evidence="2">
    <location>
        <begin position="48"/>
        <end position="61"/>
    </location>
</feature>
<keyword evidence="1" id="KW-0175">Coiled coil</keyword>
<proteinExistence type="predicted"/>
<evidence type="ECO:0000313" key="3">
    <source>
        <dbReference type="EMBL" id="MBB6105257.1"/>
    </source>
</evidence>